<dbReference type="PANTHER" id="PTHR30273">
    <property type="entry name" value="PERIPLASMIC SIGNAL SENSOR AND SIGMA FACTOR ACTIVATOR FECR-RELATED"/>
    <property type="match status" value="1"/>
</dbReference>
<dbReference type="InterPro" id="IPR012373">
    <property type="entry name" value="Ferrdict_sens_TM"/>
</dbReference>
<evidence type="ECO:0000259" key="1">
    <source>
        <dbReference type="Pfam" id="PF04773"/>
    </source>
</evidence>
<dbReference type="InterPro" id="IPR006860">
    <property type="entry name" value="FecR"/>
</dbReference>
<evidence type="ECO:0000313" key="3">
    <source>
        <dbReference type="EMBL" id="SDO04645.1"/>
    </source>
</evidence>
<proteinExistence type="predicted"/>
<dbReference type="EMBL" id="FNIJ01000007">
    <property type="protein sequence ID" value="SDO04645.1"/>
    <property type="molecule type" value="Genomic_DNA"/>
</dbReference>
<dbReference type="Proteomes" id="UP000242957">
    <property type="component" value="Unassembled WGS sequence"/>
</dbReference>
<dbReference type="GO" id="GO:0016989">
    <property type="term" value="F:sigma factor antagonist activity"/>
    <property type="evidence" value="ECO:0007669"/>
    <property type="project" value="TreeGrafter"/>
</dbReference>
<dbReference type="PIRSF" id="PIRSF018266">
    <property type="entry name" value="FecR"/>
    <property type="match status" value="1"/>
</dbReference>
<keyword evidence="4" id="KW-1185">Reference proteome</keyword>
<protein>
    <submittedName>
        <fullName evidence="3">FecR family protein</fullName>
    </submittedName>
</protein>
<dbReference type="OrthoDB" id="1099576at2"/>
<feature type="domain" description="FecR protein" evidence="1">
    <location>
        <begin position="112"/>
        <end position="207"/>
    </location>
</feature>
<organism evidence="3 4">
    <name type="scientific">Pseudomonas jinjuensis</name>
    <dbReference type="NCBI Taxonomy" id="198616"/>
    <lineage>
        <taxon>Bacteria</taxon>
        <taxon>Pseudomonadati</taxon>
        <taxon>Pseudomonadota</taxon>
        <taxon>Gammaproteobacteria</taxon>
        <taxon>Pseudomonadales</taxon>
        <taxon>Pseudomonadaceae</taxon>
        <taxon>Pseudomonas</taxon>
    </lineage>
</organism>
<reference evidence="4" key="1">
    <citation type="submission" date="2016-10" db="EMBL/GenBank/DDBJ databases">
        <authorList>
            <person name="Varghese N."/>
            <person name="Submissions S."/>
        </authorList>
    </citation>
    <scope>NUCLEOTIDE SEQUENCE [LARGE SCALE GENOMIC DNA]</scope>
    <source>
        <strain evidence="4">JCM 21621</strain>
    </source>
</reference>
<accession>A0A1H0GCK5</accession>
<name>A0A1H0GCK5_9PSED</name>
<gene>
    <name evidence="3" type="ORF">SAMN05216193_107140</name>
</gene>
<dbReference type="STRING" id="198616.SAMN05216193_107140"/>
<feature type="domain" description="FecR N-terminal" evidence="2">
    <location>
        <begin position="15"/>
        <end position="57"/>
    </location>
</feature>
<evidence type="ECO:0000313" key="4">
    <source>
        <dbReference type="Proteomes" id="UP000242957"/>
    </source>
</evidence>
<dbReference type="InterPro" id="IPR032623">
    <property type="entry name" value="FecR_N"/>
</dbReference>
<dbReference type="Gene3D" id="2.60.120.1440">
    <property type="match status" value="1"/>
</dbReference>
<evidence type="ECO:0000259" key="2">
    <source>
        <dbReference type="Pfam" id="PF16220"/>
    </source>
</evidence>
<sequence length="322" mass="35586">MNAAPVSDSERQAIRAAARWYALFCSGAASDEDRRAWDQWYAADPSHRQAWQRVERVRSQMERVPGKIAAPALNAAGLSRRRLVGGLGLLAMAAPLAWFGYREMSWQTWTADLRTATGERRELKLADGSSLTLNTDSAIDVLFSPSQRLLRLRRGEIYISTARDPSATPRPFRVETPQGSVLALGTRFSVRIDGAITHVSVLEKAVEVRPLAAPAEKRVLQAGEHIDIGVLQLGEVRRNDLSPVAWLDGSVIAIDRPLGELLAELSRYRSGLLHCDPRVAGLKISGSFPIDDTDMALAALESAFPLRIVRRTRYWISVEPRG</sequence>
<dbReference type="Pfam" id="PF04773">
    <property type="entry name" value="FecR"/>
    <property type="match status" value="1"/>
</dbReference>
<dbReference type="PANTHER" id="PTHR30273:SF2">
    <property type="entry name" value="PROTEIN FECR"/>
    <property type="match status" value="1"/>
</dbReference>
<dbReference type="Pfam" id="PF16220">
    <property type="entry name" value="DUF4880"/>
    <property type="match status" value="1"/>
</dbReference>
<dbReference type="RefSeq" id="WP_084312440.1">
    <property type="nucleotide sequence ID" value="NZ_FNIJ01000007.1"/>
</dbReference>
<dbReference type="AlphaFoldDB" id="A0A1H0GCK5"/>